<feature type="domain" description="Histidine kinase/HSP90-like ATPase" evidence="10">
    <location>
        <begin position="331"/>
        <end position="413"/>
    </location>
</feature>
<feature type="domain" description="Signal transduction histidine kinase subgroup 3 dimerisation and phosphoacceptor" evidence="11">
    <location>
        <begin position="228"/>
        <end position="292"/>
    </location>
</feature>
<keyword evidence="4" id="KW-0808">Transferase</keyword>
<evidence type="ECO:0000256" key="4">
    <source>
        <dbReference type="ARBA" id="ARBA00022679"/>
    </source>
</evidence>
<dbReference type="Pfam" id="PF02518">
    <property type="entry name" value="HATPase_c"/>
    <property type="match status" value="1"/>
</dbReference>
<evidence type="ECO:0000256" key="9">
    <source>
        <dbReference type="SAM" id="Phobius"/>
    </source>
</evidence>
<reference evidence="12 13" key="1">
    <citation type="submission" date="2019-07" db="EMBL/GenBank/DDBJ databases">
        <title>Full genome sequence of Humibacter sp. WJ7-1.</title>
        <authorList>
            <person name="Im W.-T."/>
        </authorList>
    </citation>
    <scope>NUCLEOTIDE SEQUENCE [LARGE SCALE GENOMIC DNA]</scope>
    <source>
        <strain evidence="12 13">WJ7-1</strain>
    </source>
</reference>
<dbReference type="GO" id="GO:0016020">
    <property type="term" value="C:membrane"/>
    <property type="evidence" value="ECO:0007669"/>
    <property type="project" value="InterPro"/>
</dbReference>
<keyword evidence="6 12" id="KW-0418">Kinase</keyword>
<proteinExistence type="predicted"/>
<evidence type="ECO:0000313" key="13">
    <source>
        <dbReference type="Proteomes" id="UP000320216"/>
    </source>
</evidence>
<evidence type="ECO:0000259" key="11">
    <source>
        <dbReference type="Pfam" id="PF07730"/>
    </source>
</evidence>
<evidence type="ECO:0000256" key="5">
    <source>
        <dbReference type="ARBA" id="ARBA00022741"/>
    </source>
</evidence>
<dbReference type="EMBL" id="CP042305">
    <property type="protein sequence ID" value="QDZ16609.1"/>
    <property type="molecule type" value="Genomic_DNA"/>
</dbReference>
<gene>
    <name evidence="12" type="ORF">FPZ11_01305</name>
</gene>
<dbReference type="Pfam" id="PF07730">
    <property type="entry name" value="HisKA_3"/>
    <property type="match status" value="1"/>
</dbReference>
<keyword evidence="9" id="KW-0812">Transmembrane</keyword>
<name>A0A5B8M8R2_9MICO</name>
<evidence type="ECO:0000259" key="10">
    <source>
        <dbReference type="Pfam" id="PF02518"/>
    </source>
</evidence>
<dbReference type="EC" id="2.7.13.3" evidence="2"/>
<keyword evidence="3" id="KW-0597">Phosphoprotein</keyword>
<dbReference type="InterPro" id="IPR036890">
    <property type="entry name" value="HATPase_C_sf"/>
</dbReference>
<keyword evidence="5" id="KW-0547">Nucleotide-binding</keyword>
<evidence type="ECO:0000313" key="12">
    <source>
        <dbReference type="EMBL" id="QDZ16609.1"/>
    </source>
</evidence>
<evidence type="ECO:0000256" key="8">
    <source>
        <dbReference type="ARBA" id="ARBA00023012"/>
    </source>
</evidence>
<dbReference type="Gene3D" id="3.30.565.10">
    <property type="entry name" value="Histidine kinase-like ATPase, C-terminal domain"/>
    <property type="match status" value="1"/>
</dbReference>
<evidence type="ECO:0000256" key="1">
    <source>
        <dbReference type="ARBA" id="ARBA00000085"/>
    </source>
</evidence>
<feature type="transmembrane region" description="Helical" evidence="9">
    <location>
        <begin position="168"/>
        <end position="189"/>
    </location>
</feature>
<evidence type="ECO:0000256" key="3">
    <source>
        <dbReference type="ARBA" id="ARBA00022553"/>
    </source>
</evidence>
<dbReference type="GO" id="GO:0000155">
    <property type="term" value="F:phosphorelay sensor kinase activity"/>
    <property type="evidence" value="ECO:0007669"/>
    <property type="project" value="InterPro"/>
</dbReference>
<dbReference type="GO" id="GO:0046983">
    <property type="term" value="F:protein dimerization activity"/>
    <property type="evidence" value="ECO:0007669"/>
    <property type="project" value="InterPro"/>
</dbReference>
<sequence>MRVARSVATGLLRSTTFALCALIVPACIALLPVLAALRLLGSPWSWSNPWSWAALAIITAAVTLALAHPVATLFRRLVRRWTGIELPDGYRQRPEPVRLATGYWWNGSSYERTRDDAHSDQRMRRAAEPAFWREVLWMPVAAVTVLPVCVAPAAALAGAIVLCLNPSPLAVVAALLLVVVACAVVGVAWRIVPPLGRRLLTGTPASDTERGLREQRADLTAAHDAEIRRIERDLHDGAQSRLVAVGLDIAAAERLIGSRPDQARELLRSARLGTADSLNQLRDLVRGVYPPVLVERGLVPALRALALDSPLPVDVAGPDDLGLASPLAAALYFGVAELLTNAAKHARASRASVTVARQREHVDVVVHDDGRGGASFSDGGGLDGVRRRLAVFDATMELDSPSGGPTTVTMRMPCE</sequence>
<dbReference type="KEGG" id="huw:FPZ11_01305"/>
<feature type="transmembrane region" description="Helical" evidence="9">
    <location>
        <begin position="51"/>
        <end position="74"/>
    </location>
</feature>
<evidence type="ECO:0000256" key="7">
    <source>
        <dbReference type="ARBA" id="ARBA00022840"/>
    </source>
</evidence>
<evidence type="ECO:0000256" key="6">
    <source>
        <dbReference type="ARBA" id="ARBA00022777"/>
    </source>
</evidence>
<keyword evidence="9" id="KW-1133">Transmembrane helix</keyword>
<dbReference type="InterPro" id="IPR003594">
    <property type="entry name" value="HATPase_dom"/>
</dbReference>
<dbReference type="PANTHER" id="PTHR24421">
    <property type="entry name" value="NITRATE/NITRITE SENSOR PROTEIN NARX-RELATED"/>
    <property type="match status" value="1"/>
</dbReference>
<keyword evidence="8" id="KW-0902">Two-component regulatory system</keyword>
<dbReference type="AlphaFoldDB" id="A0A5B8M8R2"/>
<keyword evidence="13" id="KW-1185">Reference proteome</keyword>
<keyword evidence="9" id="KW-0472">Membrane</keyword>
<dbReference type="InterPro" id="IPR050482">
    <property type="entry name" value="Sensor_HK_TwoCompSys"/>
</dbReference>
<comment type="catalytic activity">
    <reaction evidence="1">
        <text>ATP + protein L-histidine = ADP + protein N-phospho-L-histidine.</text>
        <dbReference type="EC" id="2.7.13.3"/>
    </reaction>
</comment>
<dbReference type="OrthoDB" id="5242012at2"/>
<keyword evidence="7" id="KW-0067">ATP-binding</keyword>
<protein>
    <recommendedName>
        <fullName evidence="2">histidine kinase</fullName>
        <ecNumber evidence="2">2.7.13.3</ecNumber>
    </recommendedName>
</protein>
<accession>A0A5B8M8R2</accession>
<dbReference type="CDD" id="cd16917">
    <property type="entry name" value="HATPase_UhpB-NarQ-NarX-like"/>
    <property type="match status" value="1"/>
</dbReference>
<dbReference type="SUPFAM" id="SSF55874">
    <property type="entry name" value="ATPase domain of HSP90 chaperone/DNA topoisomerase II/histidine kinase"/>
    <property type="match status" value="1"/>
</dbReference>
<organism evidence="12 13">
    <name type="scientific">Humibacter ginsenosidimutans</name>
    <dbReference type="NCBI Taxonomy" id="2599293"/>
    <lineage>
        <taxon>Bacteria</taxon>
        <taxon>Bacillati</taxon>
        <taxon>Actinomycetota</taxon>
        <taxon>Actinomycetes</taxon>
        <taxon>Micrococcales</taxon>
        <taxon>Microbacteriaceae</taxon>
        <taxon>Humibacter</taxon>
    </lineage>
</organism>
<dbReference type="Gene3D" id="1.20.5.1930">
    <property type="match status" value="1"/>
</dbReference>
<dbReference type="GO" id="GO:0005524">
    <property type="term" value="F:ATP binding"/>
    <property type="evidence" value="ECO:0007669"/>
    <property type="project" value="UniProtKB-KW"/>
</dbReference>
<dbReference type="InterPro" id="IPR011712">
    <property type="entry name" value="Sig_transdc_His_kin_sub3_dim/P"/>
</dbReference>
<dbReference type="Proteomes" id="UP000320216">
    <property type="component" value="Chromosome"/>
</dbReference>
<feature type="transmembrane region" description="Helical" evidence="9">
    <location>
        <begin position="135"/>
        <end position="162"/>
    </location>
</feature>
<dbReference type="PANTHER" id="PTHR24421:SF10">
    <property type="entry name" value="NITRATE_NITRITE SENSOR PROTEIN NARQ"/>
    <property type="match status" value="1"/>
</dbReference>
<evidence type="ECO:0000256" key="2">
    <source>
        <dbReference type="ARBA" id="ARBA00012438"/>
    </source>
</evidence>